<dbReference type="CDD" id="cd00054">
    <property type="entry name" value="EGF_CA"/>
    <property type="match status" value="1"/>
</dbReference>
<dbReference type="Proteomes" id="UP000812440">
    <property type="component" value="Chromosome 1"/>
</dbReference>
<dbReference type="AlphaFoldDB" id="A0A8T2KIJ2"/>
<accession>A0A8T2KIJ2</accession>
<evidence type="ECO:0000313" key="8">
    <source>
        <dbReference type="Proteomes" id="UP000812440"/>
    </source>
</evidence>
<protein>
    <recommendedName>
        <fullName evidence="6">EGF-like domain-containing protein</fullName>
    </recommendedName>
</protein>
<organism evidence="7 8">
    <name type="scientific">Hymenochirus boettgeri</name>
    <name type="common">Congo dwarf clawed frog</name>
    <dbReference type="NCBI Taxonomy" id="247094"/>
    <lineage>
        <taxon>Eukaryota</taxon>
        <taxon>Metazoa</taxon>
        <taxon>Chordata</taxon>
        <taxon>Craniata</taxon>
        <taxon>Vertebrata</taxon>
        <taxon>Euteleostomi</taxon>
        <taxon>Amphibia</taxon>
        <taxon>Batrachia</taxon>
        <taxon>Anura</taxon>
        <taxon>Pipoidea</taxon>
        <taxon>Pipidae</taxon>
        <taxon>Pipinae</taxon>
        <taxon>Hymenochirus</taxon>
    </lineage>
</organism>
<dbReference type="PROSITE" id="PS01187">
    <property type="entry name" value="EGF_CA"/>
    <property type="match status" value="1"/>
</dbReference>
<feature type="domain" description="EGF-like" evidence="6">
    <location>
        <begin position="45"/>
        <end position="86"/>
    </location>
</feature>
<evidence type="ECO:0000256" key="3">
    <source>
        <dbReference type="ARBA" id="ARBA00023157"/>
    </source>
</evidence>
<proteinExistence type="predicted"/>
<dbReference type="OrthoDB" id="9946071at2759"/>
<evidence type="ECO:0000313" key="7">
    <source>
        <dbReference type="EMBL" id="KAG8456799.1"/>
    </source>
</evidence>
<gene>
    <name evidence="7" type="ORF">GDO86_002547</name>
</gene>
<keyword evidence="2" id="KW-0677">Repeat</keyword>
<dbReference type="InterPro" id="IPR000742">
    <property type="entry name" value="EGF"/>
</dbReference>
<dbReference type="PROSITE" id="PS50026">
    <property type="entry name" value="EGF_3"/>
    <property type="match status" value="1"/>
</dbReference>
<dbReference type="PANTHER" id="PTHR24637:SF396">
    <property type="entry name" value="COLLAGEN AND CALCIUM BINDING EGF DOMAINS 1"/>
    <property type="match status" value="1"/>
</dbReference>
<dbReference type="SMART" id="SM00181">
    <property type="entry name" value="EGF"/>
    <property type="match status" value="2"/>
</dbReference>
<evidence type="ECO:0000256" key="1">
    <source>
        <dbReference type="ARBA" id="ARBA00022536"/>
    </source>
</evidence>
<dbReference type="PROSITE" id="PS00010">
    <property type="entry name" value="ASX_HYDROXYL"/>
    <property type="match status" value="1"/>
</dbReference>
<dbReference type="Pfam" id="PF14670">
    <property type="entry name" value="FXa_inhibition"/>
    <property type="match status" value="1"/>
</dbReference>
<dbReference type="PROSITE" id="PS01186">
    <property type="entry name" value="EGF_2"/>
    <property type="match status" value="1"/>
</dbReference>
<dbReference type="FunFam" id="2.10.25.10:FF:000010">
    <property type="entry name" value="Pro-epidermal growth factor"/>
    <property type="match status" value="1"/>
</dbReference>
<dbReference type="Pfam" id="PF01391">
    <property type="entry name" value="Collagen"/>
    <property type="match status" value="1"/>
</dbReference>
<dbReference type="InterPro" id="IPR018097">
    <property type="entry name" value="EGF_Ca-bd_CS"/>
</dbReference>
<dbReference type="GO" id="GO:0005509">
    <property type="term" value="F:calcium ion binding"/>
    <property type="evidence" value="ECO:0007669"/>
    <property type="project" value="InterPro"/>
</dbReference>
<dbReference type="Gene3D" id="2.10.25.10">
    <property type="entry name" value="Laminin"/>
    <property type="match status" value="2"/>
</dbReference>
<dbReference type="InterPro" id="IPR000152">
    <property type="entry name" value="EGF-type_Asp/Asn_hydroxyl_site"/>
</dbReference>
<dbReference type="InterPro" id="IPR008160">
    <property type="entry name" value="Collagen"/>
</dbReference>
<dbReference type="SMART" id="SM00179">
    <property type="entry name" value="EGF_CA"/>
    <property type="match status" value="2"/>
</dbReference>
<name>A0A8T2KIJ2_9PIPI</name>
<dbReference type="SUPFAM" id="SSF57196">
    <property type="entry name" value="EGF/Laminin"/>
    <property type="match status" value="2"/>
</dbReference>
<feature type="region of interest" description="Disordered" evidence="5">
    <location>
        <begin position="271"/>
        <end position="313"/>
    </location>
</feature>
<evidence type="ECO:0000256" key="4">
    <source>
        <dbReference type="PROSITE-ProRule" id="PRU00076"/>
    </source>
</evidence>
<feature type="non-terminal residue" evidence="7">
    <location>
        <position position="313"/>
    </location>
</feature>
<feature type="compositionally biased region" description="Basic and acidic residues" evidence="5">
    <location>
        <begin position="281"/>
        <end position="298"/>
    </location>
</feature>
<comment type="caution">
    <text evidence="4">Lacks conserved residue(s) required for the propagation of feature annotation.</text>
</comment>
<comment type="caution">
    <text evidence="7">The sequence shown here is derived from an EMBL/GenBank/DDBJ whole genome shotgun (WGS) entry which is preliminary data.</text>
</comment>
<feature type="compositionally biased region" description="Pro residues" evidence="5">
    <location>
        <begin position="179"/>
        <end position="188"/>
    </location>
</feature>
<reference evidence="7" key="1">
    <citation type="thesis" date="2020" institute="ProQuest LLC" country="789 East Eisenhower Parkway, Ann Arbor, MI, USA">
        <title>Comparative Genomics and Chromosome Evolution.</title>
        <authorList>
            <person name="Mudd A.B."/>
        </authorList>
    </citation>
    <scope>NUCLEOTIDE SEQUENCE</scope>
    <source>
        <strain evidence="7">Female2</strain>
        <tissue evidence="7">Blood</tissue>
    </source>
</reference>
<keyword evidence="1 4" id="KW-0245">EGF-like domain</keyword>
<dbReference type="InterPro" id="IPR001881">
    <property type="entry name" value="EGF-like_Ca-bd_dom"/>
</dbReference>
<evidence type="ECO:0000256" key="2">
    <source>
        <dbReference type="ARBA" id="ARBA00022737"/>
    </source>
</evidence>
<feature type="region of interest" description="Disordered" evidence="5">
    <location>
        <begin position="151"/>
        <end position="242"/>
    </location>
</feature>
<evidence type="ECO:0000259" key="6">
    <source>
        <dbReference type="PROSITE" id="PS50026"/>
    </source>
</evidence>
<dbReference type="PANTHER" id="PTHR24637">
    <property type="entry name" value="COLLAGEN"/>
    <property type="match status" value="1"/>
</dbReference>
<evidence type="ECO:0000256" key="5">
    <source>
        <dbReference type="SAM" id="MobiDB-lite"/>
    </source>
</evidence>
<keyword evidence="8" id="KW-1185">Reference proteome</keyword>
<dbReference type="EMBL" id="JAACNH010000001">
    <property type="protein sequence ID" value="KAG8456799.1"/>
    <property type="molecule type" value="Genomic_DNA"/>
</dbReference>
<sequence>YDVCSEAPCEQQCTDNFGRVLCTCYPGYQYDRERHRNREKPYCLDIDECASKNETVCSHICINSPGSYKCDCPEGYTLEEDGKTCTKGLQGDYEKSNNVMKSGVCSESCKEFHQIKQMVLQLKQKLAFLPNSVSESAKHIPAEKVLASTTYVQGPPGIPGAQGPPGLPGPKGSSGQPGIPGPPGPPGPRGLMGPVGPSPEISHLKQGRRGPIGPPGATGKDGTKGDRGAPGPRGPPGPPGSFDFLLLMMADIRNDIAELQDKVFGRRTHSSSEEFPLPHEFTNHHDAVDLGSGEDYKHRTVSRNLKTDKPSHP</sequence>
<keyword evidence="3" id="KW-1015">Disulfide bond</keyword>